<evidence type="ECO:0000313" key="1">
    <source>
        <dbReference type="EMBL" id="KAK1504435.1"/>
    </source>
</evidence>
<name>A0ABQ9RIE5_9PEZI</name>
<dbReference type="GeneID" id="85404011"/>
<keyword evidence="2" id="KW-1185">Reference proteome</keyword>
<dbReference type="RefSeq" id="XP_060385194.1">
    <property type="nucleotide sequence ID" value="XM_060519773.1"/>
</dbReference>
<gene>
    <name evidence="1" type="ORF">CTAM01_03742</name>
</gene>
<reference evidence="1 2" key="1">
    <citation type="submission" date="2016-10" db="EMBL/GenBank/DDBJ databases">
        <title>The genome sequence of Colletotrichum fioriniae PJ7.</title>
        <authorList>
            <person name="Baroncelli R."/>
        </authorList>
    </citation>
    <scope>NUCLEOTIDE SEQUENCE [LARGE SCALE GENOMIC DNA]</scope>
    <source>
        <strain evidence="1 2">Tom-12</strain>
    </source>
</reference>
<evidence type="ECO:0000313" key="2">
    <source>
        <dbReference type="Proteomes" id="UP001227543"/>
    </source>
</evidence>
<sequence length="36" mass="3919">MKYTTPSISPSKFCCCIVSTQLARADYQANMTSNGT</sequence>
<proteinExistence type="predicted"/>
<dbReference type="Proteomes" id="UP001227543">
    <property type="component" value="Unassembled WGS sequence"/>
</dbReference>
<accession>A0ABQ9RIE5</accession>
<protein>
    <submittedName>
        <fullName evidence="1">Uncharacterized protein</fullName>
    </submittedName>
</protein>
<dbReference type="EMBL" id="MLFU01000009">
    <property type="protein sequence ID" value="KAK1504435.1"/>
    <property type="molecule type" value="Genomic_DNA"/>
</dbReference>
<organism evidence="1 2">
    <name type="scientific">Colletotrichum tamarilloi</name>
    <dbReference type="NCBI Taxonomy" id="1209934"/>
    <lineage>
        <taxon>Eukaryota</taxon>
        <taxon>Fungi</taxon>
        <taxon>Dikarya</taxon>
        <taxon>Ascomycota</taxon>
        <taxon>Pezizomycotina</taxon>
        <taxon>Sordariomycetes</taxon>
        <taxon>Hypocreomycetidae</taxon>
        <taxon>Glomerellales</taxon>
        <taxon>Glomerellaceae</taxon>
        <taxon>Colletotrichum</taxon>
        <taxon>Colletotrichum acutatum species complex</taxon>
    </lineage>
</organism>
<comment type="caution">
    <text evidence="1">The sequence shown here is derived from an EMBL/GenBank/DDBJ whole genome shotgun (WGS) entry which is preliminary data.</text>
</comment>